<dbReference type="Pfam" id="PF00168">
    <property type="entry name" value="C2"/>
    <property type="match status" value="1"/>
</dbReference>
<evidence type="ECO:0000313" key="3">
    <source>
        <dbReference type="EMBL" id="KAG9458555.1"/>
    </source>
</evidence>
<dbReference type="PANTHER" id="PTHR10774">
    <property type="entry name" value="EXTENDED SYNAPTOTAGMIN-RELATED"/>
    <property type="match status" value="1"/>
</dbReference>
<keyword evidence="1" id="KW-0732">Signal</keyword>
<dbReference type="InterPro" id="IPR045050">
    <property type="entry name" value="Synaptotagmin_plant"/>
</dbReference>
<sequence length="110" mass="12862">MLQLSLLSSFLSFCVESSFSMGTHMKDYNEDEELNPEWNEKFKLTVKDPETQVLQLHVYDREKVGAHDKLGMQPKEFTLRLLKNPNPNDHQNKIDRGLIVVELTSVPFRR</sequence>
<dbReference type="GO" id="GO:0008289">
    <property type="term" value="F:lipid binding"/>
    <property type="evidence" value="ECO:0007669"/>
    <property type="project" value="InterPro"/>
</dbReference>
<proteinExistence type="predicted"/>
<organism evidence="3 4">
    <name type="scientific">Aristolochia fimbriata</name>
    <name type="common">White veined hardy Dutchman's pipe vine</name>
    <dbReference type="NCBI Taxonomy" id="158543"/>
    <lineage>
        <taxon>Eukaryota</taxon>
        <taxon>Viridiplantae</taxon>
        <taxon>Streptophyta</taxon>
        <taxon>Embryophyta</taxon>
        <taxon>Tracheophyta</taxon>
        <taxon>Spermatophyta</taxon>
        <taxon>Magnoliopsida</taxon>
        <taxon>Magnoliidae</taxon>
        <taxon>Piperales</taxon>
        <taxon>Aristolochiaceae</taxon>
        <taxon>Aristolochia</taxon>
    </lineage>
</organism>
<dbReference type="AlphaFoldDB" id="A0AAV7FBI2"/>
<dbReference type="InterPro" id="IPR000008">
    <property type="entry name" value="C2_dom"/>
</dbReference>
<name>A0AAV7FBI2_ARIFI</name>
<dbReference type="GO" id="GO:0005783">
    <property type="term" value="C:endoplasmic reticulum"/>
    <property type="evidence" value="ECO:0007669"/>
    <property type="project" value="TreeGrafter"/>
</dbReference>
<gene>
    <name evidence="3" type="ORF">H6P81_003063</name>
</gene>
<dbReference type="CDD" id="cd00030">
    <property type="entry name" value="C2"/>
    <property type="match status" value="1"/>
</dbReference>
<dbReference type="Proteomes" id="UP000825729">
    <property type="component" value="Unassembled WGS sequence"/>
</dbReference>
<feature type="signal peptide" evidence="1">
    <location>
        <begin position="1"/>
        <end position="17"/>
    </location>
</feature>
<evidence type="ECO:0000313" key="4">
    <source>
        <dbReference type="Proteomes" id="UP000825729"/>
    </source>
</evidence>
<comment type="caution">
    <text evidence="3">The sequence shown here is derived from an EMBL/GenBank/DDBJ whole genome shotgun (WGS) entry which is preliminary data.</text>
</comment>
<reference evidence="3 4" key="1">
    <citation type="submission" date="2021-07" db="EMBL/GenBank/DDBJ databases">
        <title>The Aristolochia fimbriata genome: insights into angiosperm evolution, floral development and chemical biosynthesis.</title>
        <authorList>
            <person name="Jiao Y."/>
        </authorList>
    </citation>
    <scope>NUCLEOTIDE SEQUENCE [LARGE SCALE GENOMIC DNA]</scope>
    <source>
        <strain evidence="3">IBCAS-2021</strain>
        <tissue evidence="3">Leaf</tissue>
    </source>
</reference>
<accession>A0AAV7FBI2</accession>
<dbReference type="SUPFAM" id="SSF49562">
    <property type="entry name" value="C2 domain (Calcium/lipid-binding domain, CaLB)"/>
    <property type="match status" value="1"/>
</dbReference>
<evidence type="ECO:0000259" key="2">
    <source>
        <dbReference type="PROSITE" id="PS50004"/>
    </source>
</evidence>
<dbReference type="InterPro" id="IPR035892">
    <property type="entry name" value="C2_domain_sf"/>
</dbReference>
<dbReference type="Gene3D" id="2.60.40.150">
    <property type="entry name" value="C2 domain"/>
    <property type="match status" value="1"/>
</dbReference>
<dbReference type="PANTHER" id="PTHR10774:SF217">
    <property type="entry name" value="OS06G0685300 PROTEIN"/>
    <property type="match status" value="1"/>
</dbReference>
<keyword evidence="4" id="KW-1185">Reference proteome</keyword>
<dbReference type="PROSITE" id="PS50004">
    <property type="entry name" value="C2"/>
    <property type="match status" value="1"/>
</dbReference>
<evidence type="ECO:0000256" key="1">
    <source>
        <dbReference type="SAM" id="SignalP"/>
    </source>
</evidence>
<feature type="domain" description="C2" evidence="2">
    <location>
        <begin position="1"/>
        <end position="92"/>
    </location>
</feature>
<feature type="chain" id="PRO_5043764856" description="C2 domain-containing protein" evidence="1">
    <location>
        <begin position="18"/>
        <end position="110"/>
    </location>
</feature>
<dbReference type="EMBL" id="JAINDJ010000002">
    <property type="protein sequence ID" value="KAG9458555.1"/>
    <property type="molecule type" value="Genomic_DNA"/>
</dbReference>
<protein>
    <recommendedName>
        <fullName evidence="2">C2 domain-containing protein</fullName>
    </recommendedName>
</protein>